<feature type="compositionally biased region" description="Pro residues" evidence="2">
    <location>
        <begin position="44"/>
        <end position="60"/>
    </location>
</feature>
<dbReference type="AlphaFoldDB" id="A0A383UQB2"/>
<name>A0A383UQB2_BLUHO</name>
<comment type="similarity">
    <text evidence="1">Belongs to the universal ribosomal protein uL10 family.</text>
</comment>
<evidence type="ECO:0008006" key="5">
    <source>
        <dbReference type="Google" id="ProtNLM"/>
    </source>
</evidence>
<evidence type="ECO:0000256" key="1">
    <source>
        <dbReference type="ARBA" id="ARBA00008889"/>
    </source>
</evidence>
<dbReference type="SUPFAM" id="SSF160369">
    <property type="entry name" value="Ribosomal protein L10-like"/>
    <property type="match status" value="2"/>
</dbReference>
<evidence type="ECO:0000313" key="4">
    <source>
        <dbReference type="Proteomes" id="UP000275772"/>
    </source>
</evidence>
<evidence type="ECO:0000313" key="3">
    <source>
        <dbReference type="EMBL" id="SZF02523.1"/>
    </source>
</evidence>
<feature type="region of interest" description="Disordered" evidence="2">
    <location>
        <begin position="34"/>
        <end position="64"/>
    </location>
</feature>
<proteinExistence type="inferred from homology"/>
<dbReference type="Proteomes" id="UP000275772">
    <property type="component" value="Unassembled WGS sequence"/>
</dbReference>
<accession>A0A383UQB2</accession>
<reference evidence="3 4" key="1">
    <citation type="submission" date="2017-11" db="EMBL/GenBank/DDBJ databases">
        <authorList>
            <person name="Kracher B."/>
        </authorList>
    </citation>
    <scope>NUCLEOTIDE SEQUENCE [LARGE SCALE GENOMIC DNA]</scope>
    <source>
        <strain evidence="3 4">RACE1</strain>
    </source>
</reference>
<dbReference type="Gene3D" id="3.30.70.1730">
    <property type="match status" value="1"/>
</dbReference>
<organism evidence="3 4">
    <name type="scientific">Blumeria hordei</name>
    <name type="common">Barley powdery mildew</name>
    <name type="synonym">Blumeria graminis f. sp. hordei</name>
    <dbReference type="NCBI Taxonomy" id="2867405"/>
    <lineage>
        <taxon>Eukaryota</taxon>
        <taxon>Fungi</taxon>
        <taxon>Dikarya</taxon>
        <taxon>Ascomycota</taxon>
        <taxon>Pezizomycotina</taxon>
        <taxon>Leotiomycetes</taxon>
        <taxon>Erysiphales</taxon>
        <taxon>Erysiphaceae</taxon>
        <taxon>Blumeria</taxon>
    </lineage>
</organism>
<dbReference type="InterPro" id="IPR043141">
    <property type="entry name" value="Ribosomal_uL10-like_sf"/>
</dbReference>
<dbReference type="InterPro" id="IPR047865">
    <property type="entry name" value="Ribosomal_uL10_bac_type"/>
</dbReference>
<gene>
    <name evidence="3" type="ORF">BLGHR1_13305</name>
</gene>
<evidence type="ECO:0000256" key="2">
    <source>
        <dbReference type="SAM" id="MobiDB-lite"/>
    </source>
</evidence>
<dbReference type="VEuPathDB" id="FungiDB:BLGHR1_13305"/>
<protein>
    <recommendedName>
        <fullName evidence="5">Ribosomal protein L10</fullName>
    </recommendedName>
</protein>
<dbReference type="PANTHER" id="PTHR11560">
    <property type="entry name" value="39S RIBOSOMAL PROTEIN L10, MITOCHONDRIAL"/>
    <property type="match status" value="1"/>
</dbReference>
<dbReference type="EMBL" id="UNSH01000042">
    <property type="protein sequence ID" value="SZF02523.1"/>
    <property type="molecule type" value="Genomic_DNA"/>
</dbReference>
<sequence>MTGPSSRVSVSIGMKLWPSWRKCVRLNRTYTTSTVSESKGVKGTPPPNIPKYPSSQPPSHKPPEFRKSQLLRQYASLLRSAPMMLLFQHNNLKAGEWLALRRELTKAFRKTDQSLLAAGNTSQQALADSINIQTVQGGIFGAALRVVEYYRPNPLAPLAFDSSIPSLPESGICQKGNEFTHVLSKAAHKAASRKMTTHGLTPLLSGPLCILSFPAVSPEHLKQAISILHPSPPNFPAPKRKENPGWHDPAVQAGVQKLVLLGGRIENRVLDFEGTKTVGSITGGLDGLRGQLVSTLQCAGVSVASTLENTGKSIYFTLEGRRNMLEDEAKTTSGDESSSSTN</sequence>